<dbReference type="PANTHER" id="PTHR43861">
    <property type="entry name" value="TRANS-ACONITATE 2-METHYLTRANSFERASE-RELATED"/>
    <property type="match status" value="1"/>
</dbReference>
<dbReference type="GO" id="GO:0016740">
    <property type="term" value="F:transferase activity"/>
    <property type="evidence" value="ECO:0007669"/>
    <property type="project" value="UniProtKB-KW"/>
</dbReference>
<dbReference type="Gene3D" id="3.40.50.150">
    <property type="entry name" value="Vaccinia Virus protein VP39"/>
    <property type="match status" value="1"/>
</dbReference>
<dbReference type="PATRIC" id="fig|421052.3.peg.1007"/>
<dbReference type="CDD" id="cd02440">
    <property type="entry name" value="AdoMet_MTases"/>
    <property type="match status" value="1"/>
</dbReference>
<dbReference type="HOGENOM" id="CLU_069129_7_2_6"/>
<gene>
    <name evidence="3" type="ORF">F945_01025</name>
</gene>
<dbReference type="STRING" id="632955.GCA_000829675_01540"/>
<accession>S3NSW9</accession>
<reference evidence="3 4" key="1">
    <citation type="submission" date="2013-06" db="EMBL/GenBank/DDBJ databases">
        <title>The Genome Sequence of Acinetobacter rudis CIP 110305.</title>
        <authorList>
            <consortium name="The Broad Institute Genome Sequencing Platform"/>
            <consortium name="The Broad Institute Genome Sequencing Center for Infectious Disease"/>
            <person name="Cerqueira G."/>
            <person name="Feldgarden M."/>
            <person name="Courvalin P."/>
            <person name="Perichon B."/>
            <person name="Grillot-Courvalin C."/>
            <person name="Clermont D."/>
            <person name="Rocha E."/>
            <person name="Yoon E.-J."/>
            <person name="Nemec A."/>
            <person name="Young S.K."/>
            <person name="Zeng Q."/>
            <person name="Gargeya S."/>
            <person name="Fitzgerald M."/>
            <person name="Abouelleil A."/>
            <person name="Alvarado L."/>
            <person name="Berlin A.M."/>
            <person name="Chapman S.B."/>
            <person name="Dewar J."/>
            <person name="Goldberg J."/>
            <person name="Griggs A."/>
            <person name="Gujja S."/>
            <person name="Hansen M."/>
            <person name="Howarth C."/>
            <person name="Imamovic A."/>
            <person name="Larimer J."/>
            <person name="McCowan C."/>
            <person name="Murphy C."/>
            <person name="Pearson M."/>
            <person name="Priest M."/>
            <person name="Roberts A."/>
            <person name="Saif S."/>
            <person name="Shea T."/>
            <person name="Sykes S."/>
            <person name="Wortman J."/>
            <person name="Nusbaum C."/>
            <person name="Birren B."/>
        </authorList>
    </citation>
    <scope>NUCLEOTIDE SEQUENCE [LARGE SCALE GENOMIC DNA]</scope>
    <source>
        <strain evidence="3 4">CIP 110305</strain>
    </source>
</reference>
<dbReference type="InterPro" id="IPR029063">
    <property type="entry name" value="SAM-dependent_MTases_sf"/>
</dbReference>
<dbReference type="Pfam" id="PF13649">
    <property type="entry name" value="Methyltransf_25"/>
    <property type="match status" value="1"/>
</dbReference>
<feature type="domain" description="Methyltransferase" evidence="2">
    <location>
        <begin position="39"/>
        <end position="135"/>
    </location>
</feature>
<protein>
    <recommendedName>
        <fullName evidence="2">Methyltransferase domain-containing protein</fullName>
    </recommendedName>
</protein>
<proteinExistence type="predicted"/>
<dbReference type="EMBL" id="ATGI01000008">
    <property type="protein sequence ID" value="EPF77359.1"/>
    <property type="molecule type" value="Genomic_DNA"/>
</dbReference>
<dbReference type="RefSeq" id="WP_016655447.1">
    <property type="nucleotide sequence ID" value="NZ_KE340352.1"/>
</dbReference>
<dbReference type="OrthoDB" id="9804312at2"/>
<keyword evidence="4" id="KW-1185">Reference proteome</keyword>
<dbReference type="InterPro" id="IPR041698">
    <property type="entry name" value="Methyltransf_25"/>
</dbReference>
<organism evidence="3 4">
    <name type="scientific">Acinetobacter rudis CIP 110305</name>
    <dbReference type="NCBI Taxonomy" id="421052"/>
    <lineage>
        <taxon>Bacteria</taxon>
        <taxon>Pseudomonadati</taxon>
        <taxon>Pseudomonadota</taxon>
        <taxon>Gammaproteobacteria</taxon>
        <taxon>Moraxellales</taxon>
        <taxon>Moraxellaceae</taxon>
        <taxon>Acinetobacter</taxon>
    </lineage>
</organism>
<dbReference type="Gene3D" id="2.20.130.10">
    <property type="entry name" value="CAC2371-like domains"/>
    <property type="match status" value="1"/>
</dbReference>
<dbReference type="AlphaFoldDB" id="S3NSW9"/>
<evidence type="ECO:0000313" key="3">
    <source>
        <dbReference type="EMBL" id="EPF77359.1"/>
    </source>
</evidence>
<dbReference type="Proteomes" id="UP000014568">
    <property type="component" value="Unassembled WGS sequence"/>
</dbReference>
<comment type="caution">
    <text evidence="3">The sequence shown here is derived from an EMBL/GenBank/DDBJ whole genome shotgun (WGS) entry which is preliminary data.</text>
</comment>
<name>S3NSW9_9GAMM</name>
<evidence type="ECO:0000256" key="1">
    <source>
        <dbReference type="ARBA" id="ARBA00022679"/>
    </source>
</evidence>
<keyword evidence="1" id="KW-0808">Transferase</keyword>
<dbReference type="SUPFAM" id="SSF53335">
    <property type="entry name" value="S-adenosyl-L-methionine-dependent methyltransferases"/>
    <property type="match status" value="1"/>
</dbReference>
<evidence type="ECO:0000259" key="2">
    <source>
        <dbReference type="Pfam" id="PF13649"/>
    </source>
</evidence>
<dbReference type="eggNOG" id="COG2226">
    <property type="taxonomic scope" value="Bacteria"/>
</dbReference>
<sequence>MLSYQSLSAEVYQLDKAVGVSFGDVEYYAQRLQGVQGKIIEPAVGTGRILIPLLEQGFDIEGFDPSEAMLDICRQNLTAHAQSTARVFAAELENWSDSSKYAAIILPTGSFLLLDDESMAIKALENCYSALEQGGRLIFDVFFQHNFKVGEHRVRTFQTASNEMISLNITASEIDYVDQVTTSHHRYDKWDAQGQCIQSEFEVFKLKWFGLSELKRILQQIGFSQITISSDYQYLKAAHNQSEIISFEAFKV</sequence>
<evidence type="ECO:0000313" key="4">
    <source>
        <dbReference type="Proteomes" id="UP000014568"/>
    </source>
</evidence>